<dbReference type="KEGG" id="dpx:DAPPUDRAFT_247919"/>
<evidence type="ECO:0000313" key="2">
    <source>
        <dbReference type="Proteomes" id="UP000000305"/>
    </source>
</evidence>
<protein>
    <submittedName>
        <fullName evidence="1">Uncharacterized protein</fullName>
    </submittedName>
</protein>
<dbReference type="AlphaFoldDB" id="E9GT47"/>
<organism evidence="1 2">
    <name type="scientific">Daphnia pulex</name>
    <name type="common">Water flea</name>
    <dbReference type="NCBI Taxonomy" id="6669"/>
    <lineage>
        <taxon>Eukaryota</taxon>
        <taxon>Metazoa</taxon>
        <taxon>Ecdysozoa</taxon>
        <taxon>Arthropoda</taxon>
        <taxon>Crustacea</taxon>
        <taxon>Branchiopoda</taxon>
        <taxon>Diplostraca</taxon>
        <taxon>Cladocera</taxon>
        <taxon>Anomopoda</taxon>
        <taxon>Daphniidae</taxon>
        <taxon>Daphnia</taxon>
    </lineage>
</organism>
<sequence length="101" mass="11441">MKYGMNDSMLYFVVDTRLLQKRWPIPWTWMARNLAASDFQAMLAAFKNKGTSLVKLDIHMKPKDRVSLPLIRLMKPPISSSPMAQKLGSVNSNATLGVVKF</sequence>
<dbReference type="HOGENOM" id="CLU_2294454_0_0_1"/>
<accession>E9GT47</accession>
<dbReference type="InParanoid" id="E9GT47"/>
<evidence type="ECO:0000313" key="1">
    <source>
        <dbReference type="EMBL" id="EFX77305.1"/>
    </source>
</evidence>
<name>E9GT47_DAPPU</name>
<keyword evidence="2" id="KW-1185">Reference proteome</keyword>
<proteinExistence type="predicted"/>
<gene>
    <name evidence="1" type="ORF">DAPPUDRAFT_247919</name>
</gene>
<reference evidence="1 2" key="1">
    <citation type="journal article" date="2011" name="Science">
        <title>The ecoresponsive genome of Daphnia pulex.</title>
        <authorList>
            <person name="Colbourne J.K."/>
            <person name="Pfrender M.E."/>
            <person name="Gilbert D."/>
            <person name="Thomas W.K."/>
            <person name="Tucker A."/>
            <person name="Oakley T.H."/>
            <person name="Tokishita S."/>
            <person name="Aerts A."/>
            <person name="Arnold G.J."/>
            <person name="Basu M.K."/>
            <person name="Bauer D.J."/>
            <person name="Caceres C.E."/>
            <person name="Carmel L."/>
            <person name="Casola C."/>
            <person name="Choi J.H."/>
            <person name="Detter J.C."/>
            <person name="Dong Q."/>
            <person name="Dusheyko S."/>
            <person name="Eads B.D."/>
            <person name="Frohlich T."/>
            <person name="Geiler-Samerotte K.A."/>
            <person name="Gerlach D."/>
            <person name="Hatcher P."/>
            <person name="Jogdeo S."/>
            <person name="Krijgsveld J."/>
            <person name="Kriventseva E.V."/>
            <person name="Kultz D."/>
            <person name="Laforsch C."/>
            <person name="Lindquist E."/>
            <person name="Lopez J."/>
            <person name="Manak J.R."/>
            <person name="Muller J."/>
            <person name="Pangilinan J."/>
            <person name="Patwardhan R.P."/>
            <person name="Pitluck S."/>
            <person name="Pritham E.J."/>
            <person name="Rechtsteiner A."/>
            <person name="Rho M."/>
            <person name="Rogozin I.B."/>
            <person name="Sakarya O."/>
            <person name="Salamov A."/>
            <person name="Schaack S."/>
            <person name="Shapiro H."/>
            <person name="Shiga Y."/>
            <person name="Skalitzky C."/>
            <person name="Smith Z."/>
            <person name="Souvorov A."/>
            <person name="Sung W."/>
            <person name="Tang Z."/>
            <person name="Tsuchiya D."/>
            <person name="Tu H."/>
            <person name="Vos H."/>
            <person name="Wang M."/>
            <person name="Wolf Y.I."/>
            <person name="Yamagata H."/>
            <person name="Yamada T."/>
            <person name="Ye Y."/>
            <person name="Shaw J.R."/>
            <person name="Andrews J."/>
            <person name="Crease T.J."/>
            <person name="Tang H."/>
            <person name="Lucas S.M."/>
            <person name="Robertson H.M."/>
            <person name="Bork P."/>
            <person name="Koonin E.V."/>
            <person name="Zdobnov E.M."/>
            <person name="Grigoriev I.V."/>
            <person name="Lynch M."/>
            <person name="Boore J.L."/>
        </authorList>
    </citation>
    <scope>NUCLEOTIDE SEQUENCE [LARGE SCALE GENOMIC DNA]</scope>
</reference>
<dbReference type="Proteomes" id="UP000000305">
    <property type="component" value="Unassembled WGS sequence"/>
</dbReference>
<dbReference type="EMBL" id="GL732563">
    <property type="protein sequence ID" value="EFX77305.1"/>
    <property type="molecule type" value="Genomic_DNA"/>
</dbReference>